<dbReference type="OrthoDB" id="440755at2759"/>
<gene>
    <name evidence="8" type="ORF">GSOID_T00007351001</name>
</gene>
<organism evidence="8">
    <name type="scientific">Oikopleura dioica</name>
    <name type="common">Tunicate</name>
    <dbReference type="NCBI Taxonomy" id="34765"/>
    <lineage>
        <taxon>Eukaryota</taxon>
        <taxon>Metazoa</taxon>
        <taxon>Chordata</taxon>
        <taxon>Tunicata</taxon>
        <taxon>Appendicularia</taxon>
        <taxon>Copelata</taxon>
        <taxon>Oikopleuridae</taxon>
        <taxon>Oikopleura</taxon>
    </lineage>
</organism>
<feature type="transmembrane region" description="Helical" evidence="6">
    <location>
        <begin position="7"/>
        <end position="25"/>
    </location>
</feature>
<dbReference type="AlphaFoldDB" id="E4XXG4"/>
<protein>
    <recommendedName>
        <fullName evidence="7">ILEI/PANDER domain-containing protein</fullName>
    </recommendedName>
</protein>
<dbReference type="InterPro" id="IPR039477">
    <property type="entry name" value="ILEI/PANDER_dom"/>
</dbReference>
<evidence type="ECO:0000313" key="9">
    <source>
        <dbReference type="Proteomes" id="UP000001307"/>
    </source>
</evidence>
<dbReference type="EMBL" id="FN653278">
    <property type="protein sequence ID" value="CBY14358.1"/>
    <property type="molecule type" value="Genomic_DNA"/>
</dbReference>
<dbReference type="Pfam" id="PF15711">
    <property type="entry name" value="ILEI"/>
    <property type="match status" value="1"/>
</dbReference>
<evidence type="ECO:0000259" key="7">
    <source>
        <dbReference type="Pfam" id="PF15711"/>
    </source>
</evidence>
<evidence type="ECO:0000256" key="1">
    <source>
        <dbReference type="ARBA" id="ARBA00004613"/>
    </source>
</evidence>
<comment type="subcellular location">
    <subcellularLocation>
        <location evidence="1">Secreted</location>
    </subcellularLocation>
</comment>
<dbReference type="PROSITE" id="PS52031">
    <property type="entry name" value="GG_LECTIN"/>
    <property type="match status" value="1"/>
</dbReference>
<keyword evidence="6" id="KW-0812">Transmembrane</keyword>
<name>E4XXG4_OIKDI</name>
<evidence type="ECO:0000256" key="3">
    <source>
        <dbReference type="ARBA" id="ARBA00022525"/>
    </source>
</evidence>
<dbReference type="GO" id="GO:0005576">
    <property type="term" value="C:extracellular region"/>
    <property type="evidence" value="ECO:0007669"/>
    <property type="project" value="UniProtKB-SubCell"/>
</dbReference>
<keyword evidence="5" id="KW-1015">Disulfide bond</keyword>
<keyword evidence="9" id="KW-1185">Reference proteome</keyword>
<keyword evidence="3" id="KW-0964">Secreted</keyword>
<evidence type="ECO:0000256" key="2">
    <source>
        <dbReference type="ARBA" id="ARBA00010905"/>
    </source>
</evidence>
<dbReference type="Proteomes" id="UP000001307">
    <property type="component" value="Unassembled WGS sequence"/>
</dbReference>
<evidence type="ECO:0000313" key="8">
    <source>
        <dbReference type="EMBL" id="CBY14358.1"/>
    </source>
</evidence>
<sequence>MARSKNSLVRVGLIIGILVMLALSLKNYLSAMETLKKADLVAIEEADASNKYIQKQRSLIDHEAIQKVEEDWDREMQLMDNSNLNFDEHACGLKETCDGNSEYTFRVISGAASVIGPRVCWEGADIMRSKLNNVDRGMNVVVINLETKNHRYATFDLYAKDSTELKEFLSQMVNGEIIIIASYDDAAFRLDSEARTTLSSFGSSVASSIAFRDAWVFLGAKGVPGFTAKENHLKNDKSANKYGDWPEAIEISGCLPFPKSIVV</sequence>
<dbReference type="PANTHER" id="PTHR14592">
    <property type="entry name" value="UNCHARACTERIZED FAM3"/>
    <property type="match status" value="1"/>
</dbReference>
<keyword evidence="6" id="KW-0472">Membrane</keyword>
<keyword evidence="4" id="KW-0732">Signal</keyword>
<evidence type="ECO:0000256" key="5">
    <source>
        <dbReference type="ARBA" id="ARBA00023157"/>
    </source>
</evidence>
<dbReference type="InParanoid" id="E4XXG4"/>
<proteinExistence type="inferred from homology"/>
<feature type="domain" description="ILEI/PANDER" evidence="7">
    <location>
        <begin position="136"/>
        <end position="222"/>
    </location>
</feature>
<evidence type="ECO:0000256" key="6">
    <source>
        <dbReference type="SAM" id="Phobius"/>
    </source>
</evidence>
<reference evidence="8" key="1">
    <citation type="journal article" date="2010" name="Science">
        <title>Plasticity of animal genome architecture unmasked by rapid evolution of a pelagic tunicate.</title>
        <authorList>
            <person name="Denoeud F."/>
            <person name="Henriet S."/>
            <person name="Mungpakdee S."/>
            <person name="Aury J.M."/>
            <person name="Da Silva C."/>
            <person name="Brinkmann H."/>
            <person name="Mikhaleva J."/>
            <person name="Olsen L.C."/>
            <person name="Jubin C."/>
            <person name="Canestro C."/>
            <person name="Bouquet J.M."/>
            <person name="Danks G."/>
            <person name="Poulain J."/>
            <person name="Campsteijn C."/>
            <person name="Adamski M."/>
            <person name="Cross I."/>
            <person name="Yadetie F."/>
            <person name="Muffato M."/>
            <person name="Louis A."/>
            <person name="Butcher S."/>
            <person name="Tsagkogeorga G."/>
            <person name="Konrad A."/>
            <person name="Singh S."/>
            <person name="Jensen M.F."/>
            <person name="Cong E.H."/>
            <person name="Eikeseth-Otteraa H."/>
            <person name="Noel B."/>
            <person name="Anthouard V."/>
            <person name="Porcel B.M."/>
            <person name="Kachouri-Lafond R."/>
            <person name="Nishino A."/>
            <person name="Ugolini M."/>
            <person name="Chourrout P."/>
            <person name="Nishida H."/>
            <person name="Aasland R."/>
            <person name="Huzurbazar S."/>
            <person name="Westhof E."/>
            <person name="Delsuc F."/>
            <person name="Lehrach H."/>
            <person name="Reinhardt R."/>
            <person name="Weissenbach J."/>
            <person name="Roy S.W."/>
            <person name="Artiguenave F."/>
            <person name="Postlethwait J.H."/>
            <person name="Manak J.R."/>
            <person name="Thompson E.M."/>
            <person name="Jaillon O."/>
            <person name="Du Pasquier L."/>
            <person name="Boudinot P."/>
            <person name="Liberles D.A."/>
            <person name="Volff J.N."/>
            <person name="Philippe H."/>
            <person name="Lenhard B."/>
            <person name="Roest Crollius H."/>
            <person name="Wincker P."/>
            <person name="Chourrout D."/>
        </authorList>
    </citation>
    <scope>NUCLEOTIDE SEQUENCE [LARGE SCALE GENOMIC DNA]</scope>
</reference>
<keyword evidence="6" id="KW-1133">Transmembrane helix</keyword>
<dbReference type="InterPro" id="IPR039220">
    <property type="entry name" value="FAM3"/>
</dbReference>
<accession>E4XXG4</accession>
<comment type="similarity">
    <text evidence="2">Belongs to the FAM3 family.</text>
</comment>
<evidence type="ECO:0000256" key="4">
    <source>
        <dbReference type="ARBA" id="ARBA00022729"/>
    </source>
</evidence>